<dbReference type="EMBL" id="CP151762">
    <property type="protein sequence ID" value="WZU64252.1"/>
    <property type="molecule type" value="Genomic_DNA"/>
</dbReference>
<keyword evidence="1 2" id="KW-0732">Signal</keyword>
<dbReference type="Gene3D" id="2.40.160.20">
    <property type="match status" value="1"/>
</dbReference>
<evidence type="ECO:0000256" key="2">
    <source>
        <dbReference type="SAM" id="SignalP"/>
    </source>
</evidence>
<protein>
    <submittedName>
        <fullName evidence="4">Outer membrane beta-barrel protein</fullName>
    </submittedName>
</protein>
<dbReference type="Pfam" id="PF13505">
    <property type="entry name" value="OMP_b-brl"/>
    <property type="match status" value="1"/>
</dbReference>
<dbReference type="SUPFAM" id="SSF56925">
    <property type="entry name" value="OMPA-like"/>
    <property type="match status" value="1"/>
</dbReference>
<keyword evidence="5" id="KW-1185">Reference proteome</keyword>
<sequence>MKHHYSLAFVIGLFASPGFAGGLSDPIIPAPLPPALVEVPFDWYIGLQAGIGSGDVTPELVTTDFPAVDMEGPFYGLHAGVQRSFGAFTAGIELDYNTSNVDLEDSGTDVVVEVDTLAHLKLRAGGNLGPAFVYGTAGLAYADLVIEPLGAPLDLTDTAPFYGLGADVMVSQSISVGGEVLVHSFEDMDDSGVDVEFTTAMLRVSFHF</sequence>
<dbReference type="RefSeq" id="WP_342070618.1">
    <property type="nucleotide sequence ID" value="NZ_CP151762.1"/>
</dbReference>
<evidence type="ECO:0000313" key="4">
    <source>
        <dbReference type="EMBL" id="WZU64252.1"/>
    </source>
</evidence>
<reference evidence="4 5" key="1">
    <citation type="submission" date="2024-04" db="EMBL/GenBank/DDBJ databases">
        <title>Phylogenomic analyses of a clade within the roseobacter group suggest taxonomic reassignments of species of the genera Aestuariivita, Citreicella, Loktanella, Nautella, Pelagibaca, Ruegeria, Thalassobius, Thiobacimonas and Tropicibacter, and the proposal o.</title>
        <authorList>
            <person name="Jeon C.O."/>
        </authorList>
    </citation>
    <scope>NUCLEOTIDE SEQUENCE [LARGE SCALE GENOMIC DNA]</scope>
    <source>
        <strain evidence="4 5">G8-12</strain>
    </source>
</reference>
<dbReference type="AlphaFoldDB" id="A0AAN0M7T5"/>
<evidence type="ECO:0000259" key="3">
    <source>
        <dbReference type="Pfam" id="PF13505"/>
    </source>
</evidence>
<feature type="chain" id="PRO_5042835511" evidence="2">
    <location>
        <begin position="21"/>
        <end position="208"/>
    </location>
</feature>
<dbReference type="Proteomes" id="UP001451782">
    <property type="component" value="Chromosome"/>
</dbReference>
<gene>
    <name evidence="4" type="ORF">AABB28_02810</name>
</gene>
<feature type="domain" description="Outer membrane protein beta-barrel" evidence="3">
    <location>
        <begin position="41"/>
        <end position="208"/>
    </location>
</feature>
<evidence type="ECO:0000313" key="5">
    <source>
        <dbReference type="Proteomes" id="UP001451782"/>
    </source>
</evidence>
<proteinExistence type="predicted"/>
<dbReference type="KEGG" id="yag:AABB28_02810"/>
<dbReference type="InterPro" id="IPR027385">
    <property type="entry name" value="Beta-barrel_OMP"/>
</dbReference>
<feature type="signal peptide" evidence="2">
    <location>
        <begin position="1"/>
        <end position="20"/>
    </location>
</feature>
<accession>A0AAN0M7T5</accession>
<organism evidence="4 5">
    <name type="scientific">Yoonia algicola</name>
    <dbReference type="NCBI Taxonomy" id="3137368"/>
    <lineage>
        <taxon>Bacteria</taxon>
        <taxon>Pseudomonadati</taxon>
        <taxon>Pseudomonadota</taxon>
        <taxon>Alphaproteobacteria</taxon>
        <taxon>Rhodobacterales</taxon>
        <taxon>Paracoccaceae</taxon>
        <taxon>Yoonia</taxon>
    </lineage>
</organism>
<evidence type="ECO:0000256" key="1">
    <source>
        <dbReference type="ARBA" id="ARBA00022729"/>
    </source>
</evidence>
<name>A0AAN0M7T5_9RHOB</name>
<dbReference type="InterPro" id="IPR011250">
    <property type="entry name" value="OMP/PagP_B-barrel"/>
</dbReference>